<keyword evidence="3" id="KW-0812">Transmembrane</keyword>
<proteinExistence type="predicted"/>
<evidence type="ECO:0000256" key="2">
    <source>
        <dbReference type="SAM" id="MobiDB-lite"/>
    </source>
</evidence>
<evidence type="ECO:0000256" key="1">
    <source>
        <dbReference type="SAM" id="Coils"/>
    </source>
</evidence>
<protein>
    <recommendedName>
        <fullName evidence="4">BZIP domain-containing protein</fullName>
    </recommendedName>
</protein>
<dbReference type="PROSITE" id="PS50217">
    <property type="entry name" value="BZIP"/>
    <property type="match status" value="1"/>
</dbReference>
<accession>A0ABR1JE94</accession>
<feature type="domain" description="BZIP" evidence="4">
    <location>
        <begin position="177"/>
        <end position="231"/>
    </location>
</feature>
<evidence type="ECO:0000259" key="4">
    <source>
        <dbReference type="PROSITE" id="PS50217"/>
    </source>
</evidence>
<reference evidence="5 6" key="1">
    <citation type="submission" date="2024-01" db="EMBL/GenBank/DDBJ databases">
        <title>A draft genome for the cacao thread blight pathogen Marasmiellus scandens.</title>
        <authorList>
            <person name="Baruah I.K."/>
            <person name="Leung J."/>
            <person name="Bukari Y."/>
            <person name="Amoako-Attah I."/>
            <person name="Meinhardt L.W."/>
            <person name="Bailey B.A."/>
            <person name="Cohen S.P."/>
        </authorList>
    </citation>
    <scope>NUCLEOTIDE SEQUENCE [LARGE SCALE GENOMIC DNA]</scope>
    <source>
        <strain evidence="5 6">GH-19</strain>
    </source>
</reference>
<feature type="compositionally biased region" description="Polar residues" evidence="2">
    <location>
        <begin position="246"/>
        <end position="259"/>
    </location>
</feature>
<dbReference type="Pfam" id="PF00170">
    <property type="entry name" value="bZIP_1"/>
    <property type="match status" value="1"/>
</dbReference>
<dbReference type="InterPro" id="IPR046347">
    <property type="entry name" value="bZIP_sf"/>
</dbReference>
<evidence type="ECO:0000256" key="3">
    <source>
        <dbReference type="SAM" id="Phobius"/>
    </source>
</evidence>
<feature type="transmembrane region" description="Helical" evidence="3">
    <location>
        <begin position="365"/>
        <end position="387"/>
    </location>
</feature>
<dbReference type="EMBL" id="JBANRG010000025">
    <property type="protein sequence ID" value="KAK7454074.1"/>
    <property type="molecule type" value="Genomic_DNA"/>
</dbReference>
<feature type="region of interest" description="Disordered" evidence="2">
    <location>
        <begin position="157"/>
        <end position="177"/>
    </location>
</feature>
<gene>
    <name evidence="5" type="ORF">VKT23_011587</name>
</gene>
<keyword evidence="1" id="KW-0175">Coiled coil</keyword>
<evidence type="ECO:0000313" key="5">
    <source>
        <dbReference type="EMBL" id="KAK7454074.1"/>
    </source>
</evidence>
<keyword evidence="3" id="KW-0472">Membrane</keyword>
<comment type="caution">
    <text evidence="5">The sequence shown here is derived from an EMBL/GenBank/DDBJ whole genome shotgun (WGS) entry which is preliminary data.</text>
</comment>
<dbReference type="Proteomes" id="UP001498398">
    <property type="component" value="Unassembled WGS sequence"/>
</dbReference>
<feature type="compositionally biased region" description="Basic and acidic residues" evidence="2">
    <location>
        <begin position="289"/>
        <end position="301"/>
    </location>
</feature>
<feature type="compositionally biased region" description="Polar residues" evidence="2">
    <location>
        <begin position="303"/>
        <end position="316"/>
    </location>
</feature>
<keyword evidence="3" id="KW-1133">Transmembrane helix</keyword>
<sequence length="434" mass="48341">MKNILSSHIPSKGERNLLHSMESVEKMPDTHAFDRSFPTSRRIFATDADLAAHYGIRQLLPKPPPNTPTVSQPVDPTASFQLLFAQKPDNNIPPKGASPAVLSSPHTTLRDFDEFLTSAFLVPPSTPTQARHYITPSMTSRKELPAAFARKRMHNQEFGDQEDELAGDAPGPDATEREQIEWKRRQNTLAARKSRKRKLEHQAFLEKRVDELRAEVEMWKARVQTIGDELSADQSTHSQDGDPRASPTSGPFQTQTPTEHAQDHDDNYYTSTSEPLRTPTNKNNMKNADNSHGDNASDHFGKTPSTNADNISTPKQRGIFTQNSITGSAFSFVGGNQQQIENNNNQRITDSYNQYNRYDHHNNNWAMLVAGGIGGIGMGTAGTSLYFNKYWEPRTPAPNNTAECPTVASLAMLLAIFPKTKFRLMVDICHNEGG</sequence>
<feature type="compositionally biased region" description="Polar residues" evidence="2">
    <location>
        <begin position="268"/>
        <end position="288"/>
    </location>
</feature>
<dbReference type="Gene3D" id="3.30.160.60">
    <property type="entry name" value="Classic Zinc Finger"/>
    <property type="match status" value="1"/>
</dbReference>
<dbReference type="InterPro" id="IPR004827">
    <property type="entry name" value="bZIP"/>
</dbReference>
<evidence type="ECO:0000313" key="6">
    <source>
        <dbReference type="Proteomes" id="UP001498398"/>
    </source>
</evidence>
<name>A0ABR1JE94_9AGAR</name>
<feature type="region of interest" description="Disordered" evidence="2">
    <location>
        <begin position="230"/>
        <end position="316"/>
    </location>
</feature>
<dbReference type="PROSITE" id="PS00036">
    <property type="entry name" value="BZIP_BASIC"/>
    <property type="match status" value="1"/>
</dbReference>
<dbReference type="CDD" id="cd12193">
    <property type="entry name" value="bZIP_GCN4"/>
    <property type="match status" value="1"/>
</dbReference>
<dbReference type="SMART" id="SM00338">
    <property type="entry name" value="BRLZ"/>
    <property type="match status" value="1"/>
</dbReference>
<organism evidence="5 6">
    <name type="scientific">Marasmiellus scandens</name>
    <dbReference type="NCBI Taxonomy" id="2682957"/>
    <lineage>
        <taxon>Eukaryota</taxon>
        <taxon>Fungi</taxon>
        <taxon>Dikarya</taxon>
        <taxon>Basidiomycota</taxon>
        <taxon>Agaricomycotina</taxon>
        <taxon>Agaricomycetes</taxon>
        <taxon>Agaricomycetidae</taxon>
        <taxon>Agaricales</taxon>
        <taxon>Marasmiineae</taxon>
        <taxon>Omphalotaceae</taxon>
        <taxon>Marasmiellus</taxon>
    </lineage>
</organism>
<keyword evidence="6" id="KW-1185">Reference proteome</keyword>
<feature type="coiled-coil region" evidence="1">
    <location>
        <begin position="195"/>
        <end position="229"/>
    </location>
</feature>
<dbReference type="SUPFAM" id="SSF57959">
    <property type="entry name" value="Leucine zipper domain"/>
    <property type="match status" value="1"/>
</dbReference>